<keyword evidence="1" id="KW-1133">Transmembrane helix</keyword>
<dbReference type="PATRIC" id="fig|1423734.3.peg.3159"/>
<dbReference type="EMBL" id="AZGA01000057">
    <property type="protein sequence ID" value="KRM33035.1"/>
    <property type="molecule type" value="Genomic_DNA"/>
</dbReference>
<dbReference type="Proteomes" id="UP000051236">
    <property type="component" value="Unassembled WGS sequence"/>
</dbReference>
<sequence length="193" mass="22073">MEQKFVIKRSTRFFVLLFIILLLTANWVILQTFPAFLMIVCSLAMAVVMAYLDGHAEQYHHWLIKTARIALFLSLLGVMSFVHETSLSTGGESHTIVMFPSNATRINIKGQPYVVTSTNNTLGFTRTYFFNLYKRLGPFYVRINPRSYIVTAVNVGPDEDATWVFKNIVLKDRTELVTAKNEFRNDSQNPVLP</sequence>
<evidence type="ECO:0000256" key="1">
    <source>
        <dbReference type="SAM" id="Phobius"/>
    </source>
</evidence>
<feature type="transmembrane region" description="Helical" evidence="1">
    <location>
        <begin position="35"/>
        <end position="54"/>
    </location>
</feature>
<evidence type="ECO:0000313" key="2">
    <source>
        <dbReference type="EMBL" id="KRM33035.1"/>
    </source>
</evidence>
<evidence type="ECO:0000313" key="3">
    <source>
        <dbReference type="Proteomes" id="UP000051236"/>
    </source>
</evidence>
<dbReference type="RefSeq" id="WP_035451026.1">
    <property type="nucleotide sequence ID" value="NZ_AZGA01000057.1"/>
</dbReference>
<protein>
    <submittedName>
        <fullName evidence="2">Uncharacterized protein</fullName>
    </submittedName>
</protein>
<reference evidence="2 3" key="1">
    <citation type="journal article" date="2015" name="Genome Announc.">
        <title>Expanding the biotechnology potential of lactobacilli through comparative genomics of 213 strains and associated genera.</title>
        <authorList>
            <person name="Sun Z."/>
            <person name="Harris H.M."/>
            <person name="McCann A."/>
            <person name="Guo C."/>
            <person name="Argimon S."/>
            <person name="Zhang W."/>
            <person name="Yang X."/>
            <person name="Jeffery I.B."/>
            <person name="Cooney J.C."/>
            <person name="Kagawa T.F."/>
            <person name="Liu W."/>
            <person name="Song Y."/>
            <person name="Salvetti E."/>
            <person name="Wrobel A."/>
            <person name="Rasinkangas P."/>
            <person name="Parkhill J."/>
            <person name="Rea M.C."/>
            <person name="O'Sullivan O."/>
            <person name="Ritari J."/>
            <person name="Douillard F.P."/>
            <person name="Paul Ross R."/>
            <person name="Yang R."/>
            <person name="Briner A.E."/>
            <person name="Felis G.E."/>
            <person name="de Vos W.M."/>
            <person name="Barrangou R."/>
            <person name="Klaenhammer T.R."/>
            <person name="Caufield P.W."/>
            <person name="Cui Y."/>
            <person name="Zhang H."/>
            <person name="O'Toole P.W."/>
        </authorList>
    </citation>
    <scope>NUCLEOTIDE SEQUENCE [LARGE SCALE GENOMIC DNA]</scope>
    <source>
        <strain evidence="2 3">DSM 18527</strain>
    </source>
</reference>
<dbReference type="OrthoDB" id="2292213at2"/>
<keyword evidence="1" id="KW-0472">Membrane</keyword>
<proteinExistence type="predicted"/>
<comment type="caution">
    <text evidence="2">The sequence shown here is derived from an EMBL/GenBank/DDBJ whole genome shotgun (WGS) entry which is preliminary data.</text>
</comment>
<gene>
    <name evidence="2" type="ORF">FC83_GL003109</name>
</gene>
<name>A0A0R1XYI2_9LACO</name>
<organism evidence="2 3">
    <name type="scientific">Agrilactobacillus composti DSM 18527 = JCM 14202</name>
    <dbReference type="NCBI Taxonomy" id="1423734"/>
    <lineage>
        <taxon>Bacteria</taxon>
        <taxon>Bacillati</taxon>
        <taxon>Bacillota</taxon>
        <taxon>Bacilli</taxon>
        <taxon>Lactobacillales</taxon>
        <taxon>Lactobacillaceae</taxon>
        <taxon>Agrilactobacillus</taxon>
    </lineage>
</organism>
<feature type="transmembrane region" description="Helical" evidence="1">
    <location>
        <begin position="12"/>
        <end position="29"/>
    </location>
</feature>
<accession>A0A0R1XYI2</accession>
<keyword evidence="1" id="KW-0812">Transmembrane</keyword>
<dbReference type="AlphaFoldDB" id="A0A0R1XYI2"/>
<keyword evidence="3" id="KW-1185">Reference proteome</keyword>